<reference evidence="2 3" key="1">
    <citation type="journal article" date="2015" name="PLoS Pathog.">
        <title>Leptomonas seymouri: Adaptations to the Dixenous Life Cycle Analyzed by Genome Sequencing, Transcriptome Profiling and Co-infection with Leishmania donovani.</title>
        <authorList>
            <person name="Kraeva N."/>
            <person name="Butenko A."/>
            <person name="Hlavacova J."/>
            <person name="Kostygov A."/>
            <person name="Myskova J."/>
            <person name="Grybchuk D."/>
            <person name="Lestinova T."/>
            <person name="Votypka J."/>
            <person name="Volf P."/>
            <person name="Opperdoes F."/>
            <person name="Flegontov P."/>
            <person name="Lukes J."/>
            <person name="Yurchenko V."/>
        </authorList>
    </citation>
    <scope>NUCLEOTIDE SEQUENCE [LARGE SCALE GENOMIC DNA]</scope>
    <source>
        <strain evidence="2 3">ATCC 30220</strain>
    </source>
</reference>
<dbReference type="OrthoDB" id="273413at2759"/>
<feature type="region of interest" description="Disordered" evidence="1">
    <location>
        <begin position="70"/>
        <end position="104"/>
    </location>
</feature>
<proteinExistence type="predicted"/>
<evidence type="ECO:0000256" key="1">
    <source>
        <dbReference type="SAM" id="MobiDB-lite"/>
    </source>
</evidence>
<feature type="region of interest" description="Disordered" evidence="1">
    <location>
        <begin position="331"/>
        <end position="379"/>
    </location>
</feature>
<gene>
    <name evidence="2" type="ORF">ABL78_3531</name>
</gene>
<organism evidence="2 3">
    <name type="scientific">Leptomonas seymouri</name>
    <dbReference type="NCBI Taxonomy" id="5684"/>
    <lineage>
        <taxon>Eukaryota</taxon>
        <taxon>Discoba</taxon>
        <taxon>Euglenozoa</taxon>
        <taxon>Kinetoplastea</taxon>
        <taxon>Metakinetoplastina</taxon>
        <taxon>Trypanosomatida</taxon>
        <taxon>Trypanosomatidae</taxon>
        <taxon>Leishmaniinae</taxon>
        <taxon>Leptomonas</taxon>
    </lineage>
</organism>
<evidence type="ECO:0000313" key="2">
    <source>
        <dbReference type="EMBL" id="KPI87397.1"/>
    </source>
</evidence>
<keyword evidence="3" id="KW-1185">Reference proteome</keyword>
<dbReference type="EMBL" id="LJSK01000090">
    <property type="protein sequence ID" value="KPI87397.1"/>
    <property type="molecule type" value="Genomic_DNA"/>
</dbReference>
<feature type="compositionally biased region" description="Acidic residues" evidence="1">
    <location>
        <begin position="338"/>
        <end position="347"/>
    </location>
</feature>
<comment type="caution">
    <text evidence="2">The sequence shown here is derived from an EMBL/GenBank/DDBJ whole genome shotgun (WGS) entry which is preliminary data.</text>
</comment>
<dbReference type="OMA" id="CAWLQSW"/>
<name>A0A0N0P6P2_LEPSE</name>
<evidence type="ECO:0000313" key="3">
    <source>
        <dbReference type="Proteomes" id="UP000038009"/>
    </source>
</evidence>
<protein>
    <submittedName>
        <fullName evidence="2">Uncharacterized protein</fullName>
    </submittedName>
</protein>
<dbReference type="VEuPathDB" id="TriTrypDB:Lsey_0090_0150"/>
<feature type="compositionally biased region" description="Low complexity" evidence="1">
    <location>
        <begin position="78"/>
        <end position="104"/>
    </location>
</feature>
<accession>A0A0N0P6P2</accession>
<sequence>MAACGPDPSDFMPMVGDVTERNVSPEMSEAQMGNASHVATPPSRHEPTMTLRPIQAVVGQAFPFIRARRFYGRPGAPTPSSSQSQATGAASTSTAATRSSTTALKTSSYVGLSAHIQPQDDTSARAGAIAPRLPIPEGGSEPMLPAGGSVHGHLPAHQWSTAEFQQLQSGYYVAPVHTPSQALGAATAAAPLTGEDFFTLLFQCLRSTVRKHQQLALEVLVAHLQGLMTEHNGVSAASTVAADAAKLYEEAAALRERCLHGPNCGPCLFFLLEVLTSAGHPAMVELAATCLLLLLHSLPRGGTSSTYTAGSEPEGCWSVALWTDAISELGSPAGDAPGVDEEEEDEGSGAKTKKASVRGVDPSSEDKREGGQDDAELPFSEVSELLRGPDARYGLEQLGFTNRVLAAMQLLLYTGAVGEVSSTQQTSVRADRTDPPPEGVVNGQRHNMASSTEAHLPTRHGQVLFLELLLCGGVGIGHRAACRRVAEDSGFLCWMEGQLSSVVLGHRSLDEVMELLCVLQHLVHTPAALRSLMRGGPGGEHGVAGKTAAEGALGDSSGGATTATTVASSAQQRQHQRFHETWLLFFTYVSSTAATEVRTVRQVFAILSSMLILRMCARQGSRSGAVPTSDAAAAALARSAVGLVQDMSDTLLTEGMAVGGALVLEMWFLQCVRAGGFAEGASQPDSFDSYFLDAARTSLQLCRRIWVSEDVEAVAAHAADGSTAVLSAERPWEQTLVWGEAAAAQSFLQKLQWLSNANFFATYITHMRQRSPVTCYTLSGDAVDTQKTMQYVVRHVVMDTARIKSAFARFTSPFLSPGFSATKAGSAASLNGASSSALAYTTANTYAHGWASAIHAVLRRWGFPTFADQSGSTETSDSCAHADARNSNALACFSPRSVAVLYLALEAAALYANTRLAVALADVYPAVARDIVTGYARLLTHAYEEACLRLRDCAAARLQVDELCTMTEAVQLLQCWGDSDSSDEPVGSRPTSGGICSTSKPSAANFRLQYKREALVGAFFLLHSIAISKHCLDVVPLVLPLLLSHSGTHTPPAVSRTSAATPTQAGTSLLASIQSGIELATVPVMLSSSSSRSSAASLSVTGTPRSWVLYPLYDSAFADKGLWAQWLRGLLGLHHRVKDVVGWDGVLSHTLLWMLAHRHALWPVVSTEGLTTPAYAHDRERQMEDGGAEGMSSASADALCALAFDLCGVLHDQCSPAAGGAPREGAHAVMAAASRTLEISLAAYSDVPSEEGLPLLLHAVLAYVAAHCSARTVLAVLQVLLVTPILYMPAEDTAKEHGGSSFQYASATTQVCAWLQSWCSRQWWQMEDPYVAYWSLDDIVALVQLVGPHLNNGRWDQSCYVHSSDDPTSATHAWSEDDLRCVRCLTDGLLRCYLQRRMSASGALSAMEKAVLRSTMEELGWFPSVVWPHVQR</sequence>
<dbReference type="Proteomes" id="UP000038009">
    <property type="component" value="Unassembled WGS sequence"/>
</dbReference>